<feature type="transmembrane region" description="Helical" evidence="9">
    <location>
        <begin position="192"/>
        <end position="216"/>
    </location>
</feature>
<comment type="caution">
    <text evidence="10">The sequence shown here is derived from an EMBL/GenBank/DDBJ whole genome shotgun (WGS) entry which is preliminary data.</text>
</comment>
<feature type="compositionally biased region" description="Polar residues" evidence="8">
    <location>
        <begin position="17"/>
        <end position="28"/>
    </location>
</feature>
<keyword evidence="4 9" id="KW-1133">Transmembrane helix</keyword>
<dbReference type="PANTHER" id="PTHR45711">
    <property type="entry name" value="CHLORIDE CHANNEL PROTEIN"/>
    <property type="match status" value="1"/>
</dbReference>
<evidence type="ECO:0000313" key="10">
    <source>
        <dbReference type="EMBL" id="MBO1108084.1"/>
    </source>
</evidence>
<dbReference type="RefSeq" id="WP_052181435.1">
    <property type="nucleotide sequence ID" value="NZ_CP050969.1"/>
</dbReference>
<evidence type="ECO:0000256" key="3">
    <source>
        <dbReference type="ARBA" id="ARBA00022692"/>
    </source>
</evidence>
<evidence type="ECO:0000256" key="8">
    <source>
        <dbReference type="SAM" id="MobiDB-lite"/>
    </source>
</evidence>
<evidence type="ECO:0000256" key="1">
    <source>
        <dbReference type="ARBA" id="ARBA00004141"/>
    </source>
</evidence>
<sequence length="489" mass="51606">MSASSNETSSAAESTNQPAAQQPSTPLSSAGHGGLIRRLAEQDKTPVLVLILCALVGLLAGGVGVAFDRMVSRVKFERVDALTFMADYQVLVWIGVFLLSALLAAFGYFLVHRFAPEAAGSGIQEIEGAMDGLRPVRWWRVLPVKFFGGLGTLGSGMVLGREGPTVQMGGAVAQMIADLFRLGKNPEIRNTLLAAGAAGGLTAAFNAPLAGVLFVIEEMRPQFRYSLISIKGIFLSVIMACLMVRFFTGQVPELPVGSLGFAPLNSLWLYLVLGMLFGVFGVLFNRMVFWSQDRFAALHGGQRKKFVLIGAVIGGTCGLLALLVPEVSGDGMSLVLIAAKGNFTITALLLIFFARVITTLMCFCSGAPGGIFAPSLAIGTLFGTAFGTLATMLFPQYNLEIATFSIAGMGALFAATVRAPLTGLVLVLEMTENYQLILPMLITVLGATLLAQALGGRPLYTVLLERTLQKQAQQQAAAAQAAASPSQSV</sequence>
<dbReference type="SUPFAM" id="SSF81340">
    <property type="entry name" value="Clc chloride channel"/>
    <property type="match status" value="1"/>
</dbReference>
<gene>
    <name evidence="10" type="primary">clcA</name>
    <name evidence="10" type="ORF">J2R62_07590</name>
</gene>
<name>A0A2P1VQ80_PLESH</name>
<feature type="transmembrane region" description="Helical" evidence="9">
    <location>
        <begin position="371"/>
        <end position="394"/>
    </location>
</feature>
<protein>
    <submittedName>
        <fullName evidence="10">H(+)/Cl(-) exchange transporter ClcA</fullName>
    </submittedName>
</protein>
<feature type="transmembrane region" description="Helical" evidence="9">
    <location>
        <begin position="267"/>
        <end position="285"/>
    </location>
</feature>
<evidence type="ECO:0000256" key="4">
    <source>
        <dbReference type="ARBA" id="ARBA00022989"/>
    </source>
</evidence>
<evidence type="ECO:0000256" key="9">
    <source>
        <dbReference type="SAM" id="Phobius"/>
    </source>
</evidence>
<dbReference type="Gene3D" id="1.10.3080.10">
    <property type="entry name" value="Clc chloride channel"/>
    <property type="match status" value="1"/>
</dbReference>
<evidence type="ECO:0000256" key="2">
    <source>
        <dbReference type="ARBA" id="ARBA00022448"/>
    </source>
</evidence>
<feature type="transmembrane region" description="Helical" evidence="9">
    <location>
        <begin position="344"/>
        <end position="364"/>
    </location>
</feature>
<comment type="subcellular location">
    <subcellularLocation>
        <location evidence="1">Membrane</location>
        <topology evidence="1">Multi-pass membrane protein</topology>
    </subcellularLocation>
</comment>
<feature type="transmembrane region" description="Helical" evidence="9">
    <location>
        <begin position="306"/>
        <end position="324"/>
    </location>
</feature>
<dbReference type="InterPro" id="IPR001807">
    <property type="entry name" value="ClC"/>
</dbReference>
<evidence type="ECO:0000256" key="7">
    <source>
        <dbReference type="ARBA" id="ARBA00023214"/>
    </source>
</evidence>
<dbReference type="GO" id="GO:0005247">
    <property type="term" value="F:voltage-gated chloride channel activity"/>
    <property type="evidence" value="ECO:0007669"/>
    <property type="project" value="TreeGrafter"/>
</dbReference>
<reference evidence="10" key="1">
    <citation type="submission" date="2021-03" db="EMBL/GenBank/DDBJ databases">
        <title>Plesiomonas shigelloides zfcc0051, isolated from zebrafish feces.</title>
        <authorList>
            <person name="Vanderhoek Z."/>
            <person name="Gaulke C."/>
        </authorList>
    </citation>
    <scope>NUCLEOTIDE SEQUENCE</scope>
    <source>
        <strain evidence="10">Zfcc0051</strain>
    </source>
</reference>
<dbReference type="Proteomes" id="UP000664658">
    <property type="component" value="Unassembled WGS sequence"/>
</dbReference>
<dbReference type="PRINTS" id="PR00762">
    <property type="entry name" value="CLCHANNEL"/>
</dbReference>
<dbReference type="InterPro" id="IPR014743">
    <property type="entry name" value="Cl-channel_core"/>
</dbReference>
<evidence type="ECO:0000313" key="11">
    <source>
        <dbReference type="Proteomes" id="UP000664658"/>
    </source>
</evidence>
<feature type="compositionally biased region" description="Low complexity" evidence="8">
    <location>
        <begin position="1"/>
        <end position="16"/>
    </location>
</feature>
<accession>A0A2P1VQ80</accession>
<dbReference type="EMBL" id="JAFNAA010000006">
    <property type="protein sequence ID" value="MBO1108084.1"/>
    <property type="molecule type" value="Genomic_DNA"/>
</dbReference>
<keyword evidence="2" id="KW-0813">Transport</keyword>
<keyword evidence="7" id="KW-0868">Chloride</keyword>
<dbReference type="NCBIfam" id="NF003640">
    <property type="entry name" value="PRK05277.1"/>
    <property type="match status" value="1"/>
</dbReference>
<feature type="transmembrane region" description="Helical" evidence="9">
    <location>
        <begin position="406"/>
        <end position="427"/>
    </location>
</feature>
<dbReference type="PANTHER" id="PTHR45711:SF6">
    <property type="entry name" value="CHLORIDE CHANNEL PROTEIN"/>
    <property type="match status" value="1"/>
</dbReference>
<proteinExistence type="predicted"/>
<feature type="transmembrane region" description="Helical" evidence="9">
    <location>
        <begin position="88"/>
        <end position="111"/>
    </location>
</feature>
<evidence type="ECO:0000256" key="5">
    <source>
        <dbReference type="ARBA" id="ARBA00023065"/>
    </source>
</evidence>
<keyword evidence="5" id="KW-0406">Ion transport</keyword>
<feature type="transmembrane region" description="Helical" evidence="9">
    <location>
        <begin position="228"/>
        <end position="247"/>
    </location>
</feature>
<dbReference type="Pfam" id="PF00654">
    <property type="entry name" value="Voltage_CLC"/>
    <property type="match status" value="1"/>
</dbReference>
<feature type="transmembrane region" description="Helical" evidence="9">
    <location>
        <begin position="47"/>
        <end position="67"/>
    </location>
</feature>
<organism evidence="10 11">
    <name type="scientific">Plesiomonas shigelloides</name>
    <name type="common">Aeromonas shigelloides</name>
    <dbReference type="NCBI Taxonomy" id="703"/>
    <lineage>
        <taxon>Bacteria</taxon>
        <taxon>Pseudomonadati</taxon>
        <taxon>Pseudomonadota</taxon>
        <taxon>Gammaproteobacteria</taxon>
        <taxon>Enterobacterales</taxon>
        <taxon>Enterobacteriaceae</taxon>
        <taxon>Plesiomonas</taxon>
    </lineage>
</organism>
<keyword evidence="3 9" id="KW-0812">Transmembrane</keyword>
<dbReference type="CDD" id="cd01031">
    <property type="entry name" value="EriC"/>
    <property type="match status" value="1"/>
</dbReference>
<feature type="region of interest" description="Disordered" evidence="8">
    <location>
        <begin position="1"/>
        <end position="30"/>
    </location>
</feature>
<feature type="transmembrane region" description="Helical" evidence="9">
    <location>
        <begin position="434"/>
        <end position="454"/>
    </location>
</feature>
<dbReference type="AlphaFoldDB" id="A0A2P1VQ80"/>
<dbReference type="GO" id="GO:0005886">
    <property type="term" value="C:plasma membrane"/>
    <property type="evidence" value="ECO:0007669"/>
    <property type="project" value="TreeGrafter"/>
</dbReference>
<evidence type="ECO:0000256" key="6">
    <source>
        <dbReference type="ARBA" id="ARBA00023136"/>
    </source>
</evidence>
<keyword evidence="6 9" id="KW-0472">Membrane</keyword>